<accession>A0AAQ3L3S0</accession>
<dbReference type="PRINTS" id="PR00503">
    <property type="entry name" value="BROMODOMAIN"/>
</dbReference>
<dbReference type="AlphaFoldDB" id="A0AAQ3L3S0"/>
<feature type="region of interest" description="Disordered" evidence="3">
    <location>
        <begin position="208"/>
        <end position="259"/>
    </location>
</feature>
<keyword evidence="1 2" id="KW-0103">Bromodomain</keyword>
<feature type="compositionally biased region" description="Polar residues" evidence="3">
    <location>
        <begin position="73"/>
        <end position="86"/>
    </location>
</feature>
<dbReference type="InterPro" id="IPR051831">
    <property type="entry name" value="Bromodomain_contain_prot"/>
</dbReference>
<dbReference type="PANTHER" id="PTHR22881:SF26">
    <property type="entry name" value="BROMODOMAIN CONTAINING PROTEIN, EXPRESSED"/>
    <property type="match status" value="1"/>
</dbReference>
<sequence>MVSLRKKKQTVIPEGGQRRSARLLALEEQKNEKLTHAMPPVDSPELSDDEEISNRNRRTKKDKMPEFDFPSNKYGNSSNSPTGIQKQTDQTIEYILDMLELKDTKELFSMPYELQLSDYSERVSKPGDFATLRQKHRDGMYTTLEQFESDVYIVFNKAITSNAEDSILYKEAITLNDHAKHVFQSLRNNRTYSELELSTWHQKYFPNKRRATRNDHNSPNYNRGCPQSKDTSRSYSRRGDLAECSKSIAEQRRDTYKPASHSSDVVMALEAPRQLAFNKTGPSYRDSLLHYVRNAGPQAQMAAQQKWMDYNEHAQMPPFMPALTRQNTPNGSSRFHTFDANLPQSIEAGPSYSRPKFIDFLRVGDSARKGGSRMTSFSVLDTSRDDITEVQKGPSCKLETEELLELFNAIGTGESSKSKTEIPESSSKQCIHANRSSFSHPGHGRVQGTAASRSSITGQCSKQQQPFTSIYDLSFWQTRRPSEPNSPVGAIRRAEPEAHAELDLSLWQTRRPSEPNSAVRAMSIAEPEARAELDLSLWQTRRPSEPNSAVGAIRIAEPEAHAELDLSLWQLRRPSEPNSAAGAIRIAEPEARAELDQGEPSTGIMGFRPYAKLRDPFKSSSSNSSFGNKKN</sequence>
<evidence type="ECO:0000256" key="1">
    <source>
        <dbReference type="ARBA" id="ARBA00023117"/>
    </source>
</evidence>
<dbReference type="PANTHER" id="PTHR22881">
    <property type="entry name" value="BROMODOMAIN CONTAINING PROTEIN"/>
    <property type="match status" value="1"/>
</dbReference>
<evidence type="ECO:0000259" key="4">
    <source>
        <dbReference type="PROSITE" id="PS50014"/>
    </source>
</evidence>
<proteinExistence type="predicted"/>
<dbReference type="PROSITE" id="PS50014">
    <property type="entry name" value="BROMODOMAIN_2"/>
    <property type="match status" value="1"/>
</dbReference>
<reference evidence="5 6" key="1">
    <citation type="submission" date="2023-10" db="EMBL/GenBank/DDBJ databases">
        <title>Chromosome-scale genome assembly provides insights into flower coloration mechanisms of Canna indica.</title>
        <authorList>
            <person name="Li C."/>
        </authorList>
    </citation>
    <scope>NUCLEOTIDE SEQUENCE [LARGE SCALE GENOMIC DNA]</scope>
    <source>
        <tissue evidence="5">Flower</tissue>
    </source>
</reference>
<evidence type="ECO:0000256" key="2">
    <source>
        <dbReference type="PROSITE-ProRule" id="PRU00035"/>
    </source>
</evidence>
<name>A0AAQ3L3S0_9LILI</name>
<organism evidence="5 6">
    <name type="scientific">Canna indica</name>
    <name type="common">Indian-shot</name>
    <dbReference type="NCBI Taxonomy" id="4628"/>
    <lineage>
        <taxon>Eukaryota</taxon>
        <taxon>Viridiplantae</taxon>
        <taxon>Streptophyta</taxon>
        <taxon>Embryophyta</taxon>
        <taxon>Tracheophyta</taxon>
        <taxon>Spermatophyta</taxon>
        <taxon>Magnoliopsida</taxon>
        <taxon>Liliopsida</taxon>
        <taxon>Zingiberales</taxon>
        <taxon>Cannaceae</taxon>
        <taxon>Canna</taxon>
    </lineage>
</organism>
<evidence type="ECO:0000256" key="3">
    <source>
        <dbReference type="SAM" id="MobiDB-lite"/>
    </source>
</evidence>
<protein>
    <submittedName>
        <fullName evidence="5">Bromodomain-containing protein</fullName>
    </submittedName>
</protein>
<dbReference type="EMBL" id="CP136897">
    <property type="protein sequence ID" value="WOL16337.1"/>
    <property type="molecule type" value="Genomic_DNA"/>
</dbReference>
<gene>
    <name evidence="5" type="ORF">Cni_G25124</name>
</gene>
<dbReference type="Gene3D" id="1.20.920.10">
    <property type="entry name" value="Bromodomain-like"/>
    <property type="match status" value="1"/>
</dbReference>
<feature type="compositionally biased region" description="Basic and acidic residues" evidence="3">
    <location>
        <begin position="237"/>
        <end position="256"/>
    </location>
</feature>
<feature type="compositionally biased region" description="Basic and acidic residues" evidence="3">
    <location>
        <begin position="26"/>
        <end position="35"/>
    </location>
</feature>
<feature type="region of interest" description="Disordered" evidence="3">
    <location>
        <begin position="436"/>
        <end position="461"/>
    </location>
</feature>
<dbReference type="InterPro" id="IPR001487">
    <property type="entry name" value="Bromodomain"/>
</dbReference>
<feature type="region of interest" description="Disordered" evidence="3">
    <location>
        <begin position="26"/>
        <end position="86"/>
    </location>
</feature>
<evidence type="ECO:0000313" key="6">
    <source>
        <dbReference type="Proteomes" id="UP001327560"/>
    </source>
</evidence>
<feature type="region of interest" description="Disordered" evidence="3">
    <location>
        <begin position="588"/>
        <end position="607"/>
    </location>
</feature>
<dbReference type="SMART" id="SM00297">
    <property type="entry name" value="BROMO"/>
    <property type="match status" value="1"/>
</dbReference>
<evidence type="ECO:0000313" key="5">
    <source>
        <dbReference type="EMBL" id="WOL16337.1"/>
    </source>
</evidence>
<keyword evidence="6" id="KW-1185">Reference proteome</keyword>
<feature type="domain" description="Bromo" evidence="4">
    <location>
        <begin position="99"/>
        <end position="169"/>
    </location>
</feature>
<feature type="compositionally biased region" description="Polar residues" evidence="3">
    <location>
        <begin position="449"/>
        <end position="461"/>
    </location>
</feature>
<dbReference type="Pfam" id="PF00439">
    <property type="entry name" value="Bromodomain"/>
    <property type="match status" value="1"/>
</dbReference>
<dbReference type="InterPro" id="IPR036427">
    <property type="entry name" value="Bromodomain-like_sf"/>
</dbReference>
<feature type="region of interest" description="Disordered" evidence="3">
    <location>
        <begin position="1"/>
        <end position="20"/>
    </location>
</feature>
<dbReference type="SUPFAM" id="SSF47370">
    <property type="entry name" value="Bromodomain"/>
    <property type="match status" value="1"/>
</dbReference>
<dbReference type="Proteomes" id="UP001327560">
    <property type="component" value="Chromosome 8"/>
</dbReference>